<protein>
    <submittedName>
        <fullName evidence="3">Class I SAM-dependent methyltransferase</fullName>
    </submittedName>
</protein>
<keyword evidence="3" id="KW-0489">Methyltransferase</keyword>
<dbReference type="CDD" id="cd02440">
    <property type="entry name" value="AdoMet_MTases"/>
    <property type="match status" value="1"/>
</dbReference>
<dbReference type="Proteomes" id="UP000269154">
    <property type="component" value="Unassembled WGS sequence"/>
</dbReference>
<evidence type="ECO:0000313" key="3">
    <source>
        <dbReference type="EMBL" id="RQH38998.1"/>
    </source>
</evidence>
<dbReference type="EMBL" id="RCBY01000097">
    <property type="protein sequence ID" value="RQH38998.1"/>
    <property type="molecule type" value="Genomic_DNA"/>
</dbReference>
<dbReference type="Gene3D" id="3.40.50.150">
    <property type="entry name" value="Vaccinia Virus protein VP39"/>
    <property type="match status" value="1"/>
</dbReference>
<dbReference type="PANTHER" id="PTHR43861">
    <property type="entry name" value="TRANS-ACONITATE 2-METHYLTRANSFERASE-RELATED"/>
    <property type="match status" value="1"/>
</dbReference>
<comment type="caution">
    <text evidence="3">The sequence shown here is derived from an EMBL/GenBank/DDBJ whole genome shotgun (WGS) entry which is preliminary data.</text>
</comment>
<reference evidence="3 4" key="1">
    <citation type="journal article" date="2018" name="ACS Chem. Biol.">
        <title>Ketoreductase domain dysfunction expands chemodiversity: malyngamide biosynthesis in the cyanobacterium Okeania hirsuta.</title>
        <authorList>
            <person name="Moss N.A."/>
            <person name="Leao T."/>
            <person name="Rankin M."/>
            <person name="McCullough T.M."/>
            <person name="Qu P."/>
            <person name="Korobeynikov A."/>
            <person name="Smith J.L."/>
            <person name="Gerwick L."/>
            <person name="Gerwick W.H."/>
        </authorList>
    </citation>
    <scope>NUCLEOTIDE SEQUENCE [LARGE SCALE GENOMIC DNA]</scope>
    <source>
        <strain evidence="3 4">PAB10Feb10-1</strain>
    </source>
</reference>
<gene>
    <name evidence="3" type="ORF">D5R40_17270</name>
</gene>
<dbReference type="InterPro" id="IPR029063">
    <property type="entry name" value="SAM-dependent_MTases_sf"/>
</dbReference>
<evidence type="ECO:0000259" key="2">
    <source>
        <dbReference type="Pfam" id="PF13649"/>
    </source>
</evidence>
<dbReference type="AlphaFoldDB" id="A0A3N6PAF2"/>
<accession>A0A3N6PAF2</accession>
<keyword evidence="4" id="KW-1185">Reference proteome</keyword>
<keyword evidence="1 3" id="KW-0808">Transferase</keyword>
<organism evidence="3 4">
    <name type="scientific">Okeania hirsuta</name>
    <dbReference type="NCBI Taxonomy" id="1458930"/>
    <lineage>
        <taxon>Bacteria</taxon>
        <taxon>Bacillati</taxon>
        <taxon>Cyanobacteriota</taxon>
        <taxon>Cyanophyceae</taxon>
        <taxon>Oscillatoriophycideae</taxon>
        <taxon>Oscillatoriales</taxon>
        <taxon>Microcoleaceae</taxon>
        <taxon>Okeania</taxon>
    </lineage>
</organism>
<dbReference type="PANTHER" id="PTHR43861:SF3">
    <property type="entry name" value="PUTATIVE (AFU_ORTHOLOGUE AFUA_2G14390)-RELATED"/>
    <property type="match status" value="1"/>
</dbReference>
<dbReference type="SUPFAM" id="SSF53335">
    <property type="entry name" value="S-adenosyl-L-methionine-dependent methyltransferases"/>
    <property type="match status" value="1"/>
</dbReference>
<evidence type="ECO:0000313" key="4">
    <source>
        <dbReference type="Proteomes" id="UP000269154"/>
    </source>
</evidence>
<dbReference type="InterPro" id="IPR041698">
    <property type="entry name" value="Methyltransf_25"/>
</dbReference>
<dbReference type="Pfam" id="PF13649">
    <property type="entry name" value="Methyltransf_25"/>
    <property type="match status" value="1"/>
</dbReference>
<dbReference type="OrthoDB" id="9791837at2"/>
<dbReference type="RefSeq" id="WP_124154943.1">
    <property type="nucleotide sequence ID" value="NZ_CAWOLW010000714.1"/>
</dbReference>
<evidence type="ECO:0000256" key="1">
    <source>
        <dbReference type="ARBA" id="ARBA00022679"/>
    </source>
</evidence>
<proteinExistence type="predicted"/>
<dbReference type="GO" id="GO:0032259">
    <property type="term" value="P:methylation"/>
    <property type="evidence" value="ECO:0007669"/>
    <property type="project" value="UniProtKB-KW"/>
</dbReference>
<name>A0A3N6PAF2_9CYAN</name>
<feature type="domain" description="Methyltransferase" evidence="2">
    <location>
        <begin position="71"/>
        <end position="165"/>
    </location>
</feature>
<sequence length="284" mass="33304">MFDEIKEINSKPKPFEFYTANELWTNEHTANVMLEYHLSEDIDLSSRNKAFIDRSAKWITEYFNIDENCAIADFGCSPGLYTTRFAQKGASVTGIDFSTNSLNYAQQVAKENSLKINYVNTNYLDFQTSEKFDLITMIMCDFCALSPEQRKTLLQKFSSLLKQNGSLLLDVYSIKSFNKKQESAFYEHNHLNNFWSSEEYYCFVNLFIYEMEKVSLDKYTIIEKNKKRIVYNWLQYFSKETLKNELESNGFVVNEFFANVAGDKYESNLLEFAITAKKYNNTKF</sequence>
<dbReference type="GO" id="GO:0008168">
    <property type="term" value="F:methyltransferase activity"/>
    <property type="evidence" value="ECO:0007669"/>
    <property type="project" value="UniProtKB-KW"/>
</dbReference>